<dbReference type="InterPro" id="IPR029058">
    <property type="entry name" value="AB_hydrolase_fold"/>
</dbReference>
<evidence type="ECO:0000256" key="3">
    <source>
        <dbReference type="ARBA" id="ARBA00022963"/>
    </source>
</evidence>
<dbReference type="InterPro" id="IPR033556">
    <property type="entry name" value="PLA"/>
</dbReference>
<accession>A0A484MI90</accession>
<keyword evidence="4 5" id="KW-0443">Lipid metabolism</keyword>
<evidence type="ECO:0000256" key="2">
    <source>
        <dbReference type="ARBA" id="ARBA00022801"/>
    </source>
</evidence>
<dbReference type="InterPro" id="IPR002921">
    <property type="entry name" value="Fungal_lipase-type"/>
</dbReference>
<keyword evidence="8" id="KW-1185">Reference proteome</keyword>
<proteinExistence type="inferred from homology"/>
<dbReference type="CDD" id="cd00519">
    <property type="entry name" value="Lipase_3"/>
    <property type="match status" value="1"/>
</dbReference>
<dbReference type="FunFam" id="3.40.50.1820:FF:000065">
    <property type="entry name" value="Phospholipase A1-II 3"/>
    <property type="match status" value="1"/>
</dbReference>
<dbReference type="PANTHER" id="PTHR31828">
    <property type="entry name" value="PHOSPHOLIPASE A1-IIGAMMA"/>
    <property type="match status" value="1"/>
</dbReference>
<dbReference type="PANTHER" id="PTHR31828:SF49">
    <property type="entry name" value="PHOSPHOLIPASE A1"/>
    <property type="match status" value="1"/>
</dbReference>
<evidence type="ECO:0000313" key="8">
    <source>
        <dbReference type="Proteomes" id="UP000595140"/>
    </source>
</evidence>
<evidence type="ECO:0000259" key="6">
    <source>
        <dbReference type="Pfam" id="PF01764"/>
    </source>
</evidence>
<comment type="similarity">
    <text evidence="1 5">Belongs to the AB hydrolase superfamily. Lipase family.</text>
</comment>
<dbReference type="AlphaFoldDB" id="A0A484MI90"/>
<dbReference type="Gene3D" id="3.40.50.1820">
    <property type="entry name" value="alpha/beta hydrolase"/>
    <property type="match status" value="1"/>
</dbReference>
<dbReference type="EC" id="3.1.1.-" evidence="5"/>
<name>A0A484MI90_9ASTE</name>
<gene>
    <name evidence="7" type="ORF">CCAM_LOCUS30288</name>
</gene>
<reference evidence="7 8" key="1">
    <citation type="submission" date="2018-04" db="EMBL/GenBank/DDBJ databases">
        <authorList>
            <person name="Vogel A."/>
        </authorList>
    </citation>
    <scope>NUCLEOTIDE SEQUENCE [LARGE SCALE GENOMIC DNA]</scope>
</reference>
<dbReference type="Pfam" id="PF01764">
    <property type="entry name" value="Lipase_3"/>
    <property type="match status" value="1"/>
</dbReference>
<evidence type="ECO:0000256" key="4">
    <source>
        <dbReference type="ARBA" id="ARBA00023098"/>
    </source>
</evidence>
<dbReference type="OrthoDB" id="438440at2759"/>
<dbReference type="Proteomes" id="UP000595140">
    <property type="component" value="Unassembled WGS sequence"/>
</dbReference>
<feature type="domain" description="Fungal lipase-type" evidence="6">
    <location>
        <begin position="136"/>
        <end position="303"/>
    </location>
</feature>
<dbReference type="GO" id="GO:0008970">
    <property type="term" value="F:phospholipase A1 activity"/>
    <property type="evidence" value="ECO:0007669"/>
    <property type="project" value="UniProtKB-UniRule"/>
</dbReference>
<evidence type="ECO:0000256" key="1">
    <source>
        <dbReference type="ARBA" id="ARBA00010701"/>
    </source>
</evidence>
<evidence type="ECO:0000256" key="5">
    <source>
        <dbReference type="RuleBase" id="RU367093"/>
    </source>
</evidence>
<dbReference type="EMBL" id="OOIL02003592">
    <property type="protein sequence ID" value="VFQ88512.1"/>
    <property type="molecule type" value="Genomic_DNA"/>
</dbReference>
<dbReference type="GO" id="GO:0005737">
    <property type="term" value="C:cytoplasm"/>
    <property type="evidence" value="ECO:0007669"/>
    <property type="project" value="UniProtKB-ARBA"/>
</dbReference>
<keyword evidence="2 5" id="KW-0378">Hydrolase</keyword>
<organism evidence="7 8">
    <name type="scientific">Cuscuta campestris</name>
    <dbReference type="NCBI Taxonomy" id="132261"/>
    <lineage>
        <taxon>Eukaryota</taxon>
        <taxon>Viridiplantae</taxon>
        <taxon>Streptophyta</taxon>
        <taxon>Embryophyta</taxon>
        <taxon>Tracheophyta</taxon>
        <taxon>Spermatophyta</taxon>
        <taxon>Magnoliopsida</taxon>
        <taxon>eudicotyledons</taxon>
        <taxon>Gunneridae</taxon>
        <taxon>Pentapetalae</taxon>
        <taxon>asterids</taxon>
        <taxon>lamiids</taxon>
        <taxon>Solanales</taxon>
        <taxon>Convolvulaceae</taxon>
        <taxon>Cuscuteae</taxon>
        <taxon>Cuscuta</taxon>
        <taxon>Cuscuta subgen. Grammica</taxon>
        <taxon>Cuscuta sect. Cleistogrammica</taxon>
    </lineage>
</organism>
<sequence length="415" mass="45252">MSSIAKRWEELSGGENWEGLIDPLDIELRKYLIHYGEKAQATYDAFNATLASPLAGSSRYSEANLFPKVGLENGNPFKYEVTKYFYATSSYPVPDAFFVKPLRLDAWSTESNWMGYVAVAADPAGKAALGRRDIIVCWRGTVRTLEWVNDFDITLVRADKIFGGNNGGGGGGSSSASPMVHGGFYSIYTSQNPKSAFNVISARDQVLAEVKRLVELYKNEEVSITTCGHSLGASLATLNAVDIATNGANKPSSDGKAFPVTAFAYACPRTGDHNFKKAIKTTPKLRLLRVRNVPDIVPQVPPATLLTGYADVGVELAINVTKSSYVKAPGELSSWHSLESYLHGIAGTKGVKTGDGFELVVGRGIALVNKSLDYLKEEYGVPQKWWTEKNRGMVQEDDGSWKLMDHEEGYTPTPP</sequence>
<protein>
    <recommendedName>
        <fullName evidence="5">Phospholipase A1</fullName>
        <ecNumber evidence="5">3.1.1.-</ecNumber>
    </recommendedName>
</protein>
<comment type="function">
    <text evidence="5">Acylhydrolase that catalyzes the hydrolysis of phospholipids at the sn-1 position.</text>
</comment>
<keyword evidence="3 5" id="KW-0442">Lipid degradation</keyword>
<dbReference type="SUPFAM" id="SSF53474">
    <property type="entry name" value="alpha/beta-Hydrolases"/>
    <property type="match status" value="1"/>
</dbReference>
<evidence type="ECO:0000313" key="7">
    <source>
        <dbReference type="EMBL" id="VFQ88512.1"/>
    </source>
</evidence>
<dbReference type="GO" id="GO:0016042">
    <property type="term" value="P:lipid catabolic process"/>
    <property type="evidence" value="ECO:0007669"/>
    <property type="project" value="UniProtKB-UniRule"/>
</dbReference>